<gene>
    <name evidence="1" type="ORF">LP422_04860</name>
</gene>
<reference evidence="1" key="1">
    <citation type="submission" date="2021-11" db="EMBL/GenBank/DDBJ databases">
        <title>Study of the species diversity of bacterial strains isolated from a unique natural object - Shulgan-Tash cave (Bashkiria).</title>
        <authorList>
            <person name="Sazanova A.L."/>
            <person name="Chirak E.R."/>
            <person name="Safronova V.I."/>
        </authorList>
    </citation>
    <scope>NUCLEOTIDE SEQUENCE</scope>
    <source>
        <strain evidence="1">P1</strain>
    </source>
</reference>
<keyword evidence="1" id="KW-0489">Methyltransferase</keyword>
<evidence type="ECO:0000313" key="2">
    <source>
        <dbReference type="Proteomes" id="UP001059663"/>
    </source>
</evidence>
<keyword evidence="1" id="KW-0808">Transferase</keyword>
<proteinExistence type="predicted"/>
<accession>A0AC61U8A0</accession>
<dbReference type="EMBL" id="CP087977">
    <property type="protein sequence ID" value="UUZ46261.1"/>
    <property type="molecule type" value="Genomic_DNA"/>
</dbReference>
<organism evidence="1 2">
    <name type="scientific">Janibacter limosus</name>
    <dbReference type="NCBI Taxonomy" id="53458"/>
    <lineage>
        <taxon>Bacteria</taxon>
        <taxon>Bacillati</taxon>
        <taxon>Actinomycetota</taxon>
        <taxon>Actinomycetes</taxon>
        <taxon>Micrococcales</taxon>
        <taxon>Intrasporangiaceae</taxon>
        <taxon>Janibacter</taxon>
    </lineage>
</organism>
<dbReference type="Proteomes" id="UP001059663">
    <property type="component" value="Chromosome"/>
</dbReference>
<evidence type="ECO:0000313" key="1">
    <source>
        <dbReference type="EMBL" id="UUZ46261.1"/>
    </source>
</evidence>
<sequence>MRACPRTRFLPLELRSEAGEDAPVPIGHEQTNSQPSTVAAMLRLLDVRPGHRVLDVGSGSGWTSAVLGELVGPAGRVIGVERVPELVDRSRRALAEAPRPWVEVRRAQGDVLGMPELAPFDRILVSAAPTALPQALVDQLIEGGVMVIPVTGEMLRVTRGPDGAQTTRHGPYSFVPLVEG</sequence>
<name>A0AC61U8A0_9MICO</name>
<protein>
    <submittedName>
        <fullName evidence="1">Methyltransferase domain-containing protein</fullName>
    </submittedName>
</protein>